<dbReference type="InterPro" id="IPR002452">
    <property type="entry name" value="Alpha_tubulin"/>
</dbReference>
<gene>
    <name evidence="10" type="ORF">DEA37_0000355</name>
</gene>
<protein>
    <submittedName>
        <fullName evidence="10">Tubulin alpha</fullName>
    </submittedName>
</protein>
<dbReference type="GO" id="GO:0016787">
    <property type="term" value="F:hydrolase activity"/>
    <property type="evidence" value="ECO:0007669"/>
    <property type="project" value="UniProtKB-KW"/>
</dbReference>
<dbReference type="InterPro" id="IPR000217">
    <property type="entry name" value="Tubulin"/>
</dbReference>
<dbReference type="CDD" id="cd02186">
    <property type="entry name" value="alpha_tubulin"/>
    <property type="match status" value="1"/>
</dbReference>
<dbReference type="PRINTS" id="PR01161">
    <property type="entry name" value="TUBULIN"/>
</dbReference>
<dbReference type="SMART" id="SM00865">
    <property type="entry name" value="Tubulin_C"/>
    <property type="match status" value="1"/>
</dbReference>
<feature type="non-terminal residue" evidence="10">
    <location>
        <position position="1"/>
    </location>
</feature>
<feature type="domain" description="Tubulin/FtsZ 2-layer sandwich" evidence="9">
    <location>
        <begin position="232"/>
        <end position="385"/>
    </location>
</feature>
<dbReference type="PRINTS" id="PR01162">
    <property type="entry name" value="ALPHATUBULIN"/>
</dbReference>
<organism evidence="10 11">
    <name type="scientific">Paragonimus westermani</name>
    <dbReference type="NCBI Taxonomy" id="34504"/>
    <lineage>
        <taxon>Eukaryota</taxon>
        <taxon>Metazoa</taxon>
        <taxon>Spiralia</taxon>
        <taxon>Lophotrochozoa</taxon>
        <taxon>Platyhelminthes</taxon>
        <taxon>Trematoda</taxon>
        <taxon>Digenea</taxon>
        <taxon>Plagiorchiida</taxon>
        <taxon>Troglotremata</taxon>
        <taxon>Troglotrematidae</taxon>
        <taxon>Paragonimus</taxon>
    </lineage>
</organism>
<evidence type="ECO:0000256" key="2">
    <source>
        <dbReference type="ARBA" id="ARBA00022701"/>
    </source>
</evidence>
<evidence type="ECO:0000259" key="8">
    <source>
        <dbReference type="SMART" id="SM00864"/>
    </source>
</evidence>
<keyword evidence="4" id="KW-0378">Hydrolase</keyword>
<dbReference type="InterPro" id="IPR023123">
    <property type="entry name" value="Tubulin_C"/>
</dbReference>
<dbReference type="PANTHER" id="PTHR11588">
    <property type="entry name" value="TUBULIN"/>
    <property type="match status" value="1"/>
</dbReference>
<sequence>NLVCVEHGISANGQKTLEAIQQSAKETGREYVFREVLKDKFVPRALLVDLEPSVIDEIRTGAYRELWHPLQLINGKEDAASNFARGYYSQSRFEMNDVMDRVRILVEQCDNMACFKLLYSANGGTGSGLTSALCERLSDEYGKKHKFATTVYPSSGYSELTVEPYNALLHPPTNMAFCDCVVITDNEAMLNVVEDSLRLRHAGFTVPNRVIANVITTQFLSHRYKFVGQQYFHVDDLLINLVPYPRIHFPMMAFAPFLGPSCQDFERINAVELVRAVFEDTNQLLSVSVDRRAYISCALLFRGATTPLEAVNAVALMKGDQMSRARFVDWCPTGFKIGVNFSPPVQATEHNTVALKNARLTMIAGNLSIRDVWTGVGRRFDQLYEKRAYVHWYLAEGMEEGEFTLAREHIQQLVEDYEAIAKDSEEAVYDTSINHTQKEMNKSVVRATPRIKHRPHNPTDVNVNQATTQNSLRTSENNEDNISLDTNQHHSNFINVDGANVSRLKCNWNMNVMRRE</sequence>
<dbReference type="AlphaFoldDB" id="A0A5J4NCB5"/>
<dbReference type="Pfam" id="PF00091">
    <property type="entry name" value="Tubulin"/>
    <property type="match status" value="1"/>
</dbReference>
<dbReference type="GO" id="GO:0007017">
    <property type="term" value="P:microtubule-based process"/>
    <property type="evidence" value="ECO:0007669"/>
    <property type="project" value="InterPro"/>
</dbReference>
<dbReference type="GO" id="GO:0005200">
    <property type="term" value="F:structural constituent of cytoskeleton"/>
    <property type="evidence" value="ECO:0007669"/>
    <property type="project" value="InterPro"/>
</dbReference>
<dbReference type="InterPro" id="IPR037103">
    <property type="entry name" value="Tubulin/FtsZ-like_C"/>
</dbReference>
<dbReference type="SUPFAM" id="SSF55307">
    <property type="entry name" value="Tubulin C-terminal domain-like"/>
    <property type="match status" value="1"/>
</dbReference>
<proteinExistence type="inferred from homology"/>
<comment type="caution">
    <text evidence="10">The sequence shown here is derived from an EMBL/GenBank/DDBJ whole genome shotgun (WGS) entry which is preliminary data.</text>
</comment>
<keyword evidence="5" id="KW-0342">GTP-binding</keyword>
<dbReference type="SMART" id="SM00864">
    <property type="entry name" value="Tubulin"/>
    <property type="match status" value="1"/>
</dbReference>
<evidence type="ECO:0000256" key="5">
    <source>
        <dbReference type="ARBA" id="ARBA00023134"/>
    </source>
</evidence>
<feature type="domain" description="Tubulin/FtsZ GTPase" evidence="8">
    <location>
        <begin position="29"/>
        <end position="224"/>
    </location>
</feature>
<dbReference type="Gene3D" id="3.30.1330.20">
    <property type="entry name" value="Tubulin/FtsZ, C-terminal domain"/>
    <property type="match status" value="1"/>
</dbReference>
<evidence type="ECO:0000313" key="11">
    <source>
        <dbReference type="Proteomes" id="UP000324629"/>
    </source>
</evidence>
<dbReference type="InterPro" id="IPR036525">
    <property type="entry name" value="Tubulin/FtsZ_GTPase_sf"/>
</dbReference>
<dbReference type="GO" id="GO:0005525">
    <property type="term" value="F:GTP binding"/>
    <property type="evidence" value="ECO:0007669"/>
    <property type="project" value="UniProtKB-KW"/>
</dbReference>
<comment type="similarity">
    <text evidence="1">Belongs to the tubulin family.</text>
</comment>
<dbReference type="SUPFAM" id="SSF52490">
    <property type="entry name" value="Tubulin nucleotide-binding domain-like"/>
    <property type="match status" value="1"/>
</dbReference>
<evidence type="ECO:0000256" key="3">
    <source>
        <dbReference type="ARBA" id="ARBA00022741"/>
    </source>
</evidence>
<dbReference type="InterPro" id="IPR008280">
    <property type="entry name" value="Tub_FtsZ_C"/>
</dbReference>
<dbReference type="Pfam" id="PF03953">
    <property type="entry name" value="Tubulin_C"/>
    <property type="match status" value="1"/>
</dbReference>
<dbReference type="InterPro" id="IPR003008">
    <property type="entry name" value="Tubulin_FtsZ_GTPase"/>
</dbReference>
<dbReference type="GO" id="GO:0005874">
    <property type="term" value="C:microtubule"/>
    <property type="evidence" value="ECO:0007669"/>
    <property type="project" value="UniProtKB-KW"/>
</dbReference>
<reference evidence="10 11" key="1">
    <citation type="journal article" date="2019" name="Gigascience">
        <title>Whole-genome sequence of the oriental lung fluke Paragonimus westermani.</title>
        <authorList>
            <person name="Oey H."/>
            <person name="Zakrzewski M."/>
            <person name="Narain K."/>
            <person name="Devi K.R."/>
            <person name="Agatsuma T."/>
            <person name="Nawaratna S."/>
            <person name="Gobert G.N."/>
            <person name="Jones M.K."/>
            <person name="Ragan M.A."/>
            <person name="McManus D.P."/>
            <person name="Krause L."/>
        </authorList>
    </citation>
    <scope>NUCLEOTIDE SEQUENCE [LARGE SCALE GENOMIC DNA]</scope>
    <source>
        <strain evidence="10 11">IND2009</strain>
    </source>
</reference>
<dbReference type="Proteomes" id="UP000324629">
    <property type="component" value="Unassembled WGS sequence"/>
</dbReference>
<accession>A0A5J4NCB5</accession>
<dbReference type="EMBL" id="QNGE01004435">
    <property type="protein sequence ID" value="KAA3672898.1"/>
    <property type="molecule type" value="Genomic_DNA"/>
</dbReference>
<comment type="catalytic activity">
    <reaction evidence="6">
        <text>GTP + H2O = GDP + phosphate + H(+)</text>
        <dbReference type="Rhea" id="RHEA:19669"/>
        <dbReference type="ChEBI" id="CHEBI:15377"/>
        <dbReference type="ChEBI" id="CHEBI:15378"/>
        <dbReference type="ChEBI" id="CHEBI:37565"/>
        <dbReference type="ChEBI" id="CHEBI:43474"/>
        <dbReference type="ChEBI" id="CHEBI:58189"/>
    </reaction>
    <physiologicalReaction direction="left-to-right" evidence="6">
        <dbReference type="Rhea" id="RHEA:19670"/>
    </physiologicalReaction>
</comment>
<dbReference type="Gene3D" id="3.40.50.1440">
    <property type="entry name" value="Tubulin/FtsZ, GTPase domain"/>
    <property type="match status" value="1"/>
</dbReference>
<evidence type="ECO:0000259" key="9">
    <source>
        <dbReference type="SMART" id="SM00865"/>
    </source>
</evidence>
<evidence type="ECO:0000256" key="4">
    <source>
        <dbReference type="ARBA" id="ARBA00022801"/>
    </source>
</evidence>
<feature type="compositionally biased region" description="Polar residues" evidence="7">
    <location>
        <begin position="459"/>
        <end position="482"/>
    </location>
</feature>
<feature type="region of interest" description="Disordered" evidence="7">
    <location>
        <begin position="449"/>
        <end position="482"/>
    </location>
</feature>
<keyword evidence="11" id="KW-1185">Reference proteome</keyword>
<dbReference type="InterPro" id="IPR018316">
    <property type="entry name" value="Tubulin/FtsZ_2-layer-sand-dom"/>
</dbReference>
<keyword evidence="3" id="KW-0547">Nucleotide-binding</keyword>
<keyword evidence="2" id="KW-0493">Microtubule</keyword>
<dbReference type="Gene3D" id="1.10.287.600">
    <property type="entry name" value="Helix hairpin bin"/>
    <property type="match status" value="1"/>
</dbReference>
<name>A0A5J4NCB5_9TREM</name>
<evidence type="ECO:0000256" key="7">
    <source>
        <dbReference type="SAM" id="MobiDB-lite"/>
    </source>
</evidence>
<evidence type="ECO:0000256" key="6">
    <source>
        <dbReference type="ARBA" id="ARBA00049117"/>
    </source>
</evidence>
<evidence type="ECO:0000313" key="10">
    <source>
        <dbReference type="EMBL" id="KAA3672898.1"/>
    </source>
</evidence>
<evidence type="ECO:0000256" key="1">
    <source>
        <dbReference type="ARBA" id="ARBA00009636"/>
    </source>
</evidence>